<comment type="caution">
    <text evidence="1">The sequence shown here is derived from an EMBL/GenBank/DDBJ whole genome shotgun (WGS) entry which is preliminary data.</text>
</comment>
<dbReference type="EMBL" id="JAQIFT010000057">
    <property type="protein sequence ID" value="MDA3732912.1"/>
    <property type="molecule type" value="Genomic_DNA"/>
</dbReference>
<evidence type="ECO:0000313" key="2">
    <source>
        <dbReference type="Proteomes" id="UP001169242"/>
    </source>
</evidence>
<sequence>MSTTLTPSDILYDKTYECPVCYNKFTSKAIRTGKNQALSSDIDLYARYAVINPILYDAILCPNCGYCSLSKNFSTLLPTQIKWIKEQVTPKYKKRNFDTYTSINDAIIKHQLALVSSIIKKGKIGEQAYICLHIAWLYRDLNALNQEKIYLNKAVNGLKQALETENFPLFNLDALTTSYIISAISYTLGDYTNAKTYLSDVLYNSNGKLKDRALNLKEMILEHS</sequence>
<dbReference type="Pfam" id="PF09986">
    <property type="entry name" value="DUF2225"/>
    <property type="match status" value="1"/>
</dbReference>
<accession>A0AA42DQ03</accession>
<organism evidence="1 2">
    <name type="scientific">Holtiella tumoricola</name>
    <dbReference type="NCBI Taxonomy" id="3018743"/>
    <lineage>
        <taxon>Bacteria</taxon>
        <taxon>Bacillati</taxon>
        <taxon>Bacillota</taxon>
        <taxon>Clostridia</taxon>
        <taxon>Lachnospirales</taxon>
        <taxon>Cellulosilyticaceae</taxon>
        <taxon>Holtiella</taxon>
    </lineage>
</organism>
<reference evidence="1" key="1">
    <citation type="journal article" date="2023" name="Int. J. Syst. Evol. Microbiol.">
        <title>&lt;i&gt;Holtiella tumoricola&lt;/i&gt; gen. nov. sp. nov., isolated from a human clinical sample.</title>
        <authorList>
            <person name="Allen-Vercoe E."/>
            <person name="Daigneault M.C."/>
            <person name="Vancuren S.J."/>
            <person name="Cochrane K."/>
            <person name="O'Neal L.L."/>
            <person name="Sankaranarayanan K."/>
            <person name="Lawson P.A."/>
        </authorList>
    </citation>
    <scope>NUCLEOTIDE SEQUENCE</scope>
    <source>
        <strain evidence="1">CC70A</strain>
    </source>
</reference>
<keyword evidence="2" id="KW-1185">Reference proteome</keyword>
<dbReference type="InterPro" id="IPR018708">
    <property type="entry name" value="DUF2225"/>
</dbReference>
<dbReference type="AlphaFoldDB" id="A0AA42DQ03"/>
<dbReference type="Proteomes" id="UP001169242">
    <property type="component" value="Unassembled WGS sequence"/>
</dbReference>
<evidence type="ECO:0000313" key="1">
    <source>
        <dbReference type="EMBL" id="MDA3732912.1"/>
    </source>
</evidence>
<dbReference type="RefSeq" id="WP_271012879.1">
    <property type="nucleotide sequence ID" value="NZ_JAQIFT010000057.1"/>
</dbReference>
<name>A0AA42DQ03_9FIRM</name>
<gene>
    <name evidence="1" type="ORF">PBV87_15655</name>
</gene>
<proteinExistence type="predicted"/>
<protein>
    <submittedName>
        <fullName evidence="1">DUF2225 domain-containing protein</fullName>
    </submittedName>
</protein>